<reference evidence="1 2" key="1">
    <citation type="submission" date="2020-08" db="EMBL/GenBank/DDBJ databases">
        <title>Genomic Encyclopedia of Type Strains, Phase IV (KMG-IV): sequencing the most valuable type-strain genomes for metagenomic binning, comparative biology and taxonomic classification.</title>
        <authorList>
            <person name="Goeker M."/>
        </authorList>
    </citation>
    <scope>NUCLEOTIDE SEQUENCE [LARGE SCALE GENOMIC DNA]</scope>
    <source>
        <strain evidence="1 2">DSM 15895</strain>
    </source>
</reference>
<dbReference type="EMBL" id="JACHHE010000005">
    <property type="protein sequence ID" value="MBB5180619.1"/>
    <property type="molecule type" value="Genomic_DNA"/>
</dbReference>
<proteinExistence type="predicted"/>
<dbReference type="AlphaFoldDB" id="A0A7W8CUG2"/>
<comment type="caution">
    <text evidence="1">The sequence shown here is derived from an EMBL/GenBank/DDBJ whole genome shotgun (WGS) entry which is preliminary data.</text>
</comment>
<gene>
    <name evidence="1" type="ORF">HNQ44_002048</name>
</gene>
<dbReference type="RefSeq" id="WP_135500154.1">
    <property type="nucleotide sequence ID" value="NZ_JACHHE010000005.1"/>
</dbReference>
<evidence type="ECO:0000313" key="2">
    <source>
        <dbReference type="Proteomes" id="UP000525923"/>
    </source>
</evidence>
<dbReference type="Proteomes" id="UP000525923">
    <property type="component" value="Unassembled WGS sequence"/>
</dbReference>
<name>A0A7W8CUG2_9BACL</name>
<organism evidence="1 2">
    <name type="scientific">Planococcus koreensis</name>
    <dbReference type="NCBI Taxonomy" id="112331"/>
    <lineage>
        <taxon>Bacteria</taxon>
        <taxon>Bacillati</taxon>
        <taxon>Bacillota</taxon>
        <taxon>Bacilli</taxon>
        <taxon>Bacillales</taxon>
        <taxon>Caryophanaceae</taxon>
        <taxon>Planococcus</taxon>
    </lineage>
</organism>
<protein>
    <submittedName>
        <fullName evidence="1">Riboflavin biosynthesis RibT protein</fullName>
    </submittedName>
</protein>
<evidence type="ECO:0000313" key="1">
    <source>
        <dbReference type="EMBL" id="MBB5180619.1"/>
    </source>
</evidence>
<accession>A0A7W8CUG2</accession>
<sequence length="129" mass="14958">MLYRYKKSFKKVAMGLLSLTTKNKSVSHLSETIEVYEKNTQKQLYFWKEGENITGLAGVEIGDHDFSILHLSVNPSYPVEETGMKIVEELRLLMRGKEMILSRDAALYLGKIRHMAEDIMPYREEKEIS</sequence>
<keyword evidence="2" id="KW-1185">Reference proteome</keyword>
<dbReference type="OrthoDB" id="2189687at2"/>